<evidence type="ECO:0008006" key="3">
    <source>
        <dbReference type="Google" id="ProtNLM"/>
    </source>
</evidence>
<evidence type="ECO:0000313" key="1">
    <source>
        <dbReference type="EMBL" id="MDW5596101.1"/>
    </source>
</evidence>
<accession>A0ABU4HRZ7</accession>
<organism evidence="1 2">
    <name type="scientific">Conexibacter stalactiti</name>
    <dbReference type="NCBI Taxonomy" id="1940611"/>
    <lineage>
        <taxon>Bacteria</taxon>
        <taxon>Bacillati</taxon>
        <taxon>Actinomycetota</taxon>
        <taxon>Thermoleophilia</taxon>
        <taxon>Solirubrobacterales</taxon>
        <taxon>Conexibacteraceae</taxon>
        <taxon>Conexibacter</taxon>
    </lineage>
</organism>
<gene>
    <name evidence="1" type="ORF">R7226_17270</name>
</gene>
<dbReference type="EMBL" id="JAWSTH010000047">
    <property type="protein sequence ID" value="MDW5596101.1"/>
    <property type="molecule type" value="Genomic_DNA"/>
</dbReference>
<proteinExistence type="predicted"/>
<name>A0ABU4HRZ7_9ACTN</name>
<reference evidence="1 2" key="2">
    <citation type="submission" date="2023-10" db="EMBL/GenBank/DDBJ databases">
        <authorList>
            <person name="Han X.F."/>
        </authorList>
    </citation>
    <scope>NUCLEOTIDE SEQUENCE [LARGE SCALE GENOMIC DNA]</scope>
    <source>
        <strain evidence="1 2">KCTC 39840</strain>
    </source>
</reference>
<reference evidence="2" key="1">
    <citation type="submission" date="2023-07" db="EMBL/GenBank/DDBJ databases">
        <title>Conexibacter stalactiti sp. nov., isolated from stalactites in a lava cave and emended description of the genus Conexibacter.</title>
        <authorList>
            <person name="Lee S.D."/>
        </authorList>
    </citation>
    <scope>NUCLEOTIDE SEQUENCE [LARGE SCALE GENOMIC DNA]</scope>
    <source>
        <strain evidence="2">KCTC 39840</strain>
    </source>
</reference>
<comment type="caution">
    <text evidence="1">The sequence shown here is derived from an EMBL/GenBank/DDBJ whole genome shotgun (WGS) entry which is preliminary data.</text>
</comment>
<evidence type="ECO:0000313" key="2">
    <source>
        <dbReference type="Proteomes" id="UP001284601"/>
    </source>
</evidence>
<keyword evidence="2" id="KW-1185">Reference proteome</keyword>
<dbReference type="RefSeq" id="WP_318598479.1">
    <property type="nucleotide sequence ID" value="NZ_JAWSTH010000047.1"/>
</dbReference>
<dbReference type="Proteomes" id="UP001284601">
    <property type="component" value="Unassembled WGS sequence"/>
</dbReference>
<protein>
    <recommendedName>
        <fullName evidence="3">ABM domain-containing protein</fullName>
    </recommendedName>
</protein>
<sequence length="90" mass="10148">MSFVVRFNPQSLTAEQYDETIRRLSDRGFPPEGLEMHVCFGEDGSLLVSEIWSTREQFDAFGERLMPVLAAMGISPGEPTMFEVHNLVVP</sequence>